<dbReference type="EMBL" id="JBHFFA010000002">
    <property type="protein sequence ID" value="KAL2642472.1"/>
    <property type="molecule type" value="Genomic_DNA"/>
</dbReference>
<evidence type="ECO:0000313" key="3">
    <source>
        <dbReference type="Proteomes" id="UP001605036"/>
    </source>
</evidence>
<accession>A0ABD1Z6X7</accession>
<gene>
    <name evidence="2" type="ORF">R1flu_010059</name>
</gene>
<evidence type="ECO:0000313" key="2">
    <source>
        <dbReference type="EMBL" id="KAL2642472.1"/>
    </source>
</evidence>
<organism evidence="2 3">
    <name type="scientific">Riccia fluitans</name>
    <dbReference type="NCBI Taxonomy" id="41844"/>
    <lineage>
        <taxon>Eukaryota</taxon>
        <taxon>Viridiplantae</taxon>
        <taxon>Streptophyta</taxon>
        <taxon>Embryophyta</taxon>
        <taxon>Marchantiophyta</taxon>
        <taxon>Marchantiopsida</taxon>
        <taxon>Marchantiidae</taxon>
        <taxon>Marchantiales</taxon>
        <taxon>Ricciaceae</taxon>
        <taxon>Riccia</taxon>
    </lineage>
</organism>
<name>A0ABD1Z6X7_9MARC</name>
<dbReference type="AlphaFoldDB" id="A0ABD1Z6X7"/>
<dbReference type="Proteomes" id="UP001605036">
    <property type="component" value="Unassembled WGS sequence"/>
</dbReference>
<feature type="compositionally biased region" description="Basic and acidic residues" evidence="1">
    <location>
        <begin position="94"/>
        <end position="105"/>
    </location>
</feature>
<comment type="caution">
    <text evidence="2">The sequence shown here is derived from an EMBL/GenBank/DDBJ whole genome shotgun (WGS) entry which is preliminary data.</text>
</comment>
<reference evidence="2 3" key="1">
    <citation type="submission" date="2024-09" db="EMBL/GenBank/DDBJ databases">
        <title>Chromosome-scale assembly of Riccia fluitans.</title>
        <authorList>
            <person name="Paukszto L."/>
            <person name="Sawicki J."/>
            <person name="Karawczyk K."/>
            <person name="Piernik-Szablinska J."/>
            <person name="Szczecinska M."/>
            <person name="Mazdziarz M."/>
        </authorList>
    </citation>
    <scope>NUCLEOTIDE SEQUENCE [LARGE SCALE GENOMIC DNA]</scope>
    <source>
        <strain evidence="2">Rf_01</strain>
        <tissue evidence="2">Aerial parts of the thallus</tissue>
    </source>
</reference>
<sequence>METQQLMDALTDHLAIYHRSHAPRTESKERKRVVEWLGGLNYEHRQAALTVVDGPWVSILLSMQKYLVREGRGAFILLPDVPNGSGESSGPELRASKEQNRKVDENTSDSKLTGQLSLHRTVEPKRSDRVDKGCTRCSSTLPGVCFRRARGLVRRLHKEQEAGDALLRSIRLFGSEDGETKVELGKTDGGRILDCISITGDLLKDLDTFLGVMDDLSHHEFLKSPYHFPASPWEEMPWLRDMGYYSLPAFIVNKFEFGLWSAWRYAQGAKRPPRSLGLRLKDTQAGPGGRACSCDLHSNAAMASSLIGKKIGFTNWWCQLPNKEKAKMIKCSLAMACKSEVTTDCETSNGSLTQL</sequence>
<keyword evidence="3" id="KW-1185">Reference proteome</keyword>
<proteinExistence type="predicted"/>
<evidence type="ECO:0000256" key="1">
    <source>
        <dbReference type="SAM" id="MobiDB-lite"/>
    </source>
</evidence>
<feature type="region of interest" description="Disordered" evidence="1">
    <location>
        <begin position="79"/>
        <end position="115"/>
    </location>
</feature>
<protein>
    <submittedName>
        <fullName evidence="2">Uncharacterized protein</fullName>
    </submittedName>
</protein>